<dbReference type="GO" id="GO:0030288">
    <property type="term" value="C:outer membrane-bounded periplasmic space"/>
    <property type="evidence" value="ECO:0007669"/>
    <property type="project" value="TreeGrafter"/>
</dbReference>
<dbReference type="Gene3D" id="2.30.42.10">
    <property type="match status" value="1"/>
</dbReference>
<evidence type="ECO:0000259" key="2">
    <source>
        <dbReference type="PROSITE" id="PS50106"/>
    </source>
</evidence>
<dbReference type="Pfam" id="PF17820">
    <property type="entry name" value="PDZ_6"/>
    <property type="match status" value="1"/>
</dbReference>
<keyword evidence="1" id="KW-0472">Membrane</keyword>
<evidence type="ECO:0000256" key="1">
    <source>
        <dbReference type="SAM" id="Phobius"/>
    </source>
</evidence>
<dbReference type="InterPro" id="IPR036034">
    <property type="entry name" value="PDZ_sf"/>
</dbReference>
<dbReference type="Proteomes" id="UP000064249">
    <property type="component" value="Unassembled WGS sequence"/>
</dbReference>
<dbReference type="AlphaFoldDB" id="A0A101FXV9"/>
<gene>
    <name evidence="3" type="ORF">XD73_0654</name>
</gene>
<keyword evidence="3" id="KW-0378">Hydrolase</keyword>
<dbReference type="InterPro" id="IPR001478">
    <property type="entry name" value="PDZ"/>
</dbReference>
<protein>
    <submittedName>
        <fullName evidence="3">Carboxy-terminal-processing protease</fullName>
    </submittedName>
</protein>
<keyword evidence="3" id="KW-0645">Protease</keyword>
<dbReference type="GO" id="GO:0004175">
    <property type="term" value="F:endopeptidase activity"/>
    <property type="evidence" value="ECO:0007669"/>
    <property type="project" value="TreeGrafter"/>
</dbReference>
<dbReference type="Gene3D" id="3.30.750.44">
    <property type="match status" value="1"/>
</dbReference>
<accession>A0A101FXV9</accession>
<feature type="domain" description="PDZ" evidence="2">
    <location>
        <begin position="109"/>
        <end position="170"/>
    </location>
</feature>
<dbReference type="SUPFAM" id="SSF50156">
    <property type="entry name" value="PDZ domain-like"/>
    <property type="match status" value="1"/>
</dbReference>
<name>A0A101FXV9_9CHLR</name>
<dbReference type="GO" id="GO:0006508">
    <property type="term" value="P:proteolysis"/>
    <property type="evidence" value="ECO:0007669"/>
    <property type="project" value="UniProtKB-KW"/>
</dbReference>
<dbReference type="EMBL" id="LGFU01000026">
    <property type="protein sequence ID" value="KUK46459.1"/>
    <property type="molecule type" value="Genomic_DNA"/>
</dbReference>
<dbReference type="InterPro" id="IPR041489">
    <property type="entry name" value="PDZ_6"/>
</dbReference>
<keyword evidence="1" id="KW-1133">Transmembrane helix</keyword>
<evidence type="ECO:0000313" key="4">
    <source>
        <dbReference type="Proteomes" id="UP000064249"/>
    </source>
</evidence>
<dbReference type="PROSITE" id="PS50106">
    <property type="entry name" value="PDZ"/>
    <property type="match status" value="1"/>
</dbReference>
<dbReference type="Pfam" id="PF22694">
    <property type="entry name" value="CtpB_N-like"/>
    <property type="match status" value="1"/>
</dbReference>
<sequence length="170" mass="17975">MNKSIKNFVIVVLVISGLTAAFYAGMWVGGNFNQGEKSNYLTSNDPELGTLFAPFFQAWDIVHEQYVDQPVDDLKLMQGAISGMMSGLGDIHSSYMDPETYRQASAPLQGGYTGIGAWVDTSGDTLVILAPMPDSPAEAAGLQSGDIVIGIDGEDVTGVAPDIVLQSILG</sequence>
<dbReference type="GO" id="GO:0007165">
    <property type="term" value="P:signal transduction"/>
    <property type="evidence" value="ECO:0007669"/>
    <property type="project" value="TreeGrafter"/>
</dbReference>
<feature type="transmembrane region" description="Helical" evidence="1">
    <location>
        <begin position="7"/>
        <end position="28"/>
    </location>
</feature>
<reference evidence="3 4" key="1">
    <citation type="journal article" date="2015" name="MBio">
        <title>Genome-Resolved Metagenomic Analysis Reveals Roles for Candidate Phyla and Other Microbial Community Members in Biogeochemical Transformations in Oil Reservoirs.</title>
        <authorList>
            <person name="Hu P."/>
            <person name="Tom L."/>
            <person name="Singh A."/>
            <person name="Thomas B.C."/>
            <person name="Baker B.J."/>
            <person name="Piceno Y.M."/>
            <person name="Andersen G.L."/>
            <person name="Banfield J.F."/>
        </authorList>
    </citation>
    <scope>NUCLEOTIDE SEQUENCE [LARGE SCALE GENOMIC DNA]</scope>
    <source>
        <strain evidence="3">46_16</strain>
    </source>
</reference>
<organism evidence="3 4">
    <name type="scientific">Anaerolinea thermophila</name>
    <dbReference type="NCBI Taxonomy" id="167964"/>
    <lineage>
        <taxon>Bacteria</taxon>
        <taxon>Bacillati</taxon>
        <taxon>Chloroflexota</taxon>
        <taxon>Anaerolineae</taxon>
        <taxon>Anaerolineales</taxon>
        <taxon>Anaerolineaceae</taxon>
        <taxon>Anaerolinea</taxon>
    </lineage>
</organism>
<proteinExistence type="predicted"/>
<feature type="non-terminal residue" evidence="3">
    <location>
        <position position="170"/>
    </location>
</feature>
<comment type="caution">
    <text evidence="3">The sequence shown here is derived from an EMBL/GenBank/DDBJ whole genome shotgun (WGS) entry which is preliminary data.</text>
</comment>
<dbReference type="PANTHER" id="PTHR32060">
    <property type="entry name" value="TAIL-SPECIFIC PROTEASE"/>
    <property type="match status" value="1"/>
</dbReference>
<evidence type="ECO:0000313" key="3">
    <source>
        <dbReference type="EMBL" id="KUK46459.1"/>
    </source>
</evidence>
<keyword evidence="1" id="KW-0812">Transmembrane</keyword>
<dbReference type="PANTHER" id="PTHR32060:SF22">
    <property type="entry name" value="CARBOXYL-TERMINAL-PROCESSING PEPTIDASE 3, CHLOROPLASTIC"/>
    <property type="match status" value="1"/>
</dbReference>
<dbReference type="InterPro" id="IPR055210">
    <property type="entry name" value="CtpA/B_N"/>
</dbReference>